<evidence type="ECO:0000256" key="4">
    <source>
        <dbReference type="ARBA" id="ARBA00022989"/>
    </source>
</evidence>
<protein>
    <submittedName>
        <fullName evidence="6">Uncharacterized protein</fullName>
    </submittedName>
</protein>
<reference evidence="6" key="2">
    <citation type="submission" date="2023-01" db="EMBL/GenBank/DDBJ databases">
        <authorList>
            <person name="Petersen C."/>
        </authorList>
    </citation>
    <scope>NUCLEOTIDE SEQUENCE</scope>
    <source>
        <strain evidence="6">IBT 12815</strain>
    </source>
</reference>
<dbReference type="GO" id="GO:0016020">
    <property type="term" value="C:membrane"/>
    <property type="evidence" value="ECO:0007669"/>
    <property type="project" value="UniProtKB-SubCell"/>
</dbReference>
<dbReference type="GO" id="GO:0022857">
    <property type="term" value="F:transmembrane transporter activity"/>
    <property type="evidence" value="ECO:0007669"/>
    <property type="project" value="TreeGrafter"/>
</dbReference>
<comment type="caution">
    <text evidence="6">The sequence shown here is derived from an EMBL/GenBank/DDBJ whole genome shotgun (WGS) entry which is preliminary data.</text>
</comment>
<proteinExistence type="predicted"/>
<name>A0AAD6DUE7_9EURO</name>
<keyword evidence="2" id="KW-0813">Transport</keyword>
<dbReference type="EMBL" id="JAQJAE010000005">
    <property type="protein sequence ID" value="KAJ5592644.1"/>
    <property type="molecule type" value="Genomic_DNA"/>
</dbReference>
<evidence type="ECO:0000313" key="7">
    <source>
        <dbReference type="Proteomes" id="UP001213799"/>
    </source>
</evidence>
<dbReference type="Gene3D" id="1.20.1250.20">
    <property type="entry name" value="MFS general substrate transporter like domains"/>
    <property type="match status" value="1"/>
</dbReference>
<dbReference type="Proteomes" id="UP001213799">
    <property type="component" value="Unassembled WGS sequence"/>
</dbReference>
<dbReference type="InterPro" id="IPR036259">
    <property type="entry name" value="MFS_trans_sf"/>
</dbReference>
<dbReference type="SUPFAM" id="SSF103473">
    <property type="entry name" value="MFS general substrate transporter"/>
    <property type="match status" value="1"/>
</dbReference>
<dbReference type="GeneID" id="81590844"/>
<dbReference type="PANTHER" id="PTHR43791:SF38">
    <property type="entry name" value="MAJOR FACILITATOR SUPERFAMILY (MFS) PROFILE DOMAIN-CONTAINING PROTEIN"/>
    <property type="match status" value="1"/>
</dbReference>
<comment type="subcellular location">
    <subcellularLocation>
        <location evidence="1">Membrane</location>
        <topology evidence="1">Multi-pass membrane protein</topology>
    </subcellularLocation>
</comment>
<dbReference type="RefSeq" id="XP_056749270.1">
    <property type="nucleotide sequence ID" value="XM_056900602.1"/>
</dbReference>
<sequence length="186" mass="21046">MSQPTDSCKAEASHHEHNIGLSEIDTEAEKRLVRKIDLFLMPSMFILYLLSDMDRSNIGLAKIAGMEKDLELSSNEYYIAVVVWVIGYTAAAVPSKTYELTANENLNLQYDFILNPAVILYPNHHLCLGIQLIVLRFLLGIFEAGFSVGTRNKCLHSCHFATSADLKMIKPAVIFLISMWYRKCEQ</sequence>
<keyword evidence="4" id="KW-1133">Transmembrane helix</keyword>
<organism evidence="6 7">
    <name type="scientific">Penicillium hordei</name>
    <dbReference type="NCBI Taxonomy" id="40994"/>
    <lineage>
        <taxon>Eukaryota</taxon>
        <taxon>Fungi</taxon>
        <taxon>Dikarya</taxon>
        <taxon>Ascomycota</taxon>
        <taxon>Pezizomycotina</taxon>
        <taxon>Eurotiomycetes</taxon>
        <taxon>Eurotiomycetidae</taxon>
        <taxon>Eurotiales</taxon>
        <taxon>Aspergillaceae</taxon>
        <taxon>Penicillium</taxon>
    </lineage>
</organism>
<evidence type="ECO:0000256" key="3">
    <source>
        <dbReference type="ARBA" id="ARBA00022692"/>
    </source>
</evidence>
<reference evidence="6" key="1">
    <citation type="journal article" date="2023" name="IMA Fungus">
        <title>Comparative genomic study of the Penicillium genus elucidates a diverse pangenome and 15 lateral gene transfer events.</title>
        <authorList>
            <person name="Petersen C."/>
            <person name="Sorensen T."/>
            <person name="Nielsen M.R."/>
            <person name="Sondergaard T.E."/>
            <person name="Sorensen J.L."/>
            <person name="Fitzpatrick D.A."/>
            <person name="Frisvad J.C."/>
            <person name="Nielsen K.L."/>
        </authorList>
    </citation>
    <scope>NUCLEOTIDE SEQUENCE</scope>
    <source>
        <strain evidence="6">IBT 12815</strain>
    </source>
</reference>
<keyword evidence="5" id="KW-0472">Membrane</keyword>
<accession>A0AAD6DUE7</accession>
<keyword evidence="3" id="KW-0812">Transmembrane</keyword>
<evidence type="ECO:0000256" key="1">
    <source>
        <dbReference type="ARBA" id="ARBA00004141"/>
    </source>
</evidence>
<evidence type="ECO:0000313" key="6">
    <source>
        <dbReference type="EMBL" id="KAJ5592644.1"/>
    </source>
</evidence>
<evidence type="ECO:0000256" key="2">
    <source>
        <dbReference type="ARBA" id="ARBA00022448"/>
    </source>
</evidence>
<dbReference type="AlphaFoldDB" id="A0AAD6DUE7"/>
<evidence type="ECO:0000256" key="5">
    <source>
        <dbReference type="ARBA" id="ARBA00023136"/>
    </source>
</evidence>
<dbReference type="PANTHER" id="PTHR43791">
    <property type="entry name" value="PERMEASE-RELATED"/>
    <property type="match status" value="1"/>
</dbReference>
<keyword evidence="7" id="KW-1185">Reference proteome</keyword>
<gene>
    <name evidence="6" type="ORF">N7537_009548</name>
</gene>